<evidence type="ECO:0000256" key="1">
    <source>
        <dbReference type="ARBA" id="ARBA00010552"/>
    </source>
</evidence>
<evidence type="ECO:0000313" key="2">
    <source>
        <dbReference type="EMBL" id="PCJ43485.1"/>
    </source>
</evidence>
<dbReference type="SUPFAM" id="SSF55298">
    <property type="entry name" value="YjgF-like"/>
    <property type="match status" value="1"/>
</dbReference>
<comment type="caution">
    <text evidence="2">The sequence shown here is derived from an EMBL/GenBank/DDBJ whole genome shotgun (WGS) entry which is preliminary data.</text>
</comment>
<dbReference type="GO" id="GO:0019239">
    <property type="term" value="F:deaminase activity"/>
    <property type="evidence" value="ECO:0007669"/>
    <property type="project" value="TreeGrafter"/>
</dbReference>
<sequence length="128" mass="14270">MREALISTQLTAPLFRYSQLIKAGPNYVCSGMIALDNETGKLIEGDSGEQARKIFQNLNILIQEFSLSLGDLVSVRIFSRKFDQFPLINQAWEEVFTVDKVPPARAAVGVSALPLNALVEIEFSFYKT</sequence>
<dbReference type="CDD" id="cd00448">
    <property type="entry name" value="YjgF_YER057c_UK114_family"/>
    <property type="match status" value="1"/>
</dbReference>
<dbReference type="Gene3D" id="3.30.1330.40">
    <property type="entry name" value="RutC-like"/>
    <property type="match status" value="1"/>
</dbReference>
<evidence type="ECO:0000313" key="3">
    <source>
        <dbReference type="Proteomes" id="UP000228987"/>
    </source>
</evidence>
<gene>
    <name evidence="2" type="ORF">COA71_01025</name>
</gene>
<dbReference type="InterPro" id="IPR006175">
    <property type="entry name" value="YjgF/YER057c/UK114"/>
</dbReference>
<dbReference type="Proteomes" id="UP000228987">
    <property type="component" value="Unassembled WGS sequence"/>
</dbReference>
<dbReference type="PANTHER" id="PTHR11803">
    <property type="entry name" value="2-IMINOBUTANOATE/2-IMINOPROPANOATE DEAMINASE RIDA"/>
    <property type="match status" value="1"/>
</dbReference>
<protein>
    <submittedName>
        <fullName evidence="2">Enamine deaminase RidA</fullName>
    </submittedName>
</protein>
<dbReference type="PANTHER" id="PTHR11803:SF58">
    <property type="entry name" value="PROTEIN HMF1-RELATED"/>
    <property type="match status" value="1"/>
</dbReference>
<organism evidence="2 3">
    <name type="scientific">SAR86 cluster bacterium</name>
    <dbReference type="NCBI Taxonomy" id="2030880"/>
    <lineage>
        <taxon>Bacteria</taxon>
        <taxon>Pseudomonadati</taxon>
        <taxon>Pseudomonadota</taxon>
        <taxon>Gammaproteobacteria</taxon>
        <taxon>SAR86 cluster</taxon>
    </lineage>
</organism>
<proteinExistence type="inferred from homology"/>
<dbReference type="PROSITE" id="PS01094">
    <property type="entry name" value="UPF0076"/>
    <property type="match status" value="1"/>
</dbReference>
<accession>A0A2A5CJ03</accession>
<dbReference type="InterPro" id="IPR019897">
    <property type="entry name" value="RidA_CS"/>
</dbReference>
<dbReference type="AlphaFoldDB" id="A0A2A5CJ03"/>
<dbReference type="Pfam" id="PF01042">
    <property type="entry name" value="Ribonuc_L-PSP"/>
    <property type="match status" value="1"/>
</dbReference>
<dbReference type="InterPro" id="IPR035959">
    <property type="entry name" value="RutC-like_sf"/>
</dbReference>
<name>A0A2A5CJ03_9GAMM</name>
<comment type="similarity">
    <text evidence="1">Belongs to the RutC family.</text>
</comment>
<reference evidence="3" key="1">
    <citation type="submission" date="2017-08" db="EMBL/GenBank/DDBJ databases">
        <title>A dynamic microbial community with high functional redundancy inhabits the cold, oxic subseafloor aquifer.</title>
        <authorList>
            <person name="Tully B.J."/>
            <person name="Wheat C.G."/>
            <person name="Glazer B.T."/>
            <person name="Huber J.A."/>
        </authorList>
    </citation>
    <scope>NUCLEOTIDE SEQUENCE [LARGE SCALE GENOMIC DNA]</scope>
</reference>
<dbReference type="EMBL" id="NVWI01000001">
    <property type="protein sequence ID" value="PCJ43485.1"/>
    <property type="molecule type" value="Genomic_DNA"/>
</dbReference>
<dbReference type="GO" id="GO:0005829">
    <property type="term" value="C:cytosol"/>
    <property type="evidence" value="ECO:0007669"/>
    <property type="project" value="TreeGrafter"/>
</dbReference>